<name>A0A1G1X3W7_9BACT</name>
<dbReference type="GO" id="GO:0005524">
    <property type="term" value="F:ATP binding"/>
    <property type="evidence" value="ECO:0007669"/>
    <property type="project" value="InterPro"/>
</dbReference>
<dbReference type="GO" id="GO:0016887">
    <property type="term" value="F:ATP hydrolysis activity"/>
    <property type="evidence" value="ECO:0007669"/>
    <property type="project" value="InterPro"/>
</dbReference>
<dbReference type="InterPro" id="IPR001482">
    <property type="entry name" value="T2SS/T4SS_dom"/>
</dbReference>
<evidence type="ECO:0000259" key="2">
    <source>
        <dbReference type="Pfam" id="PF00437"/>
    </source>
</evidence>
<dbReference type="Gene3D" id="3.40.50.300">
    <property type="entry name" value="P-loop containing nucleotide triphosphate hydrolases"/>
    <property type="match status" value="1"/>
</dbReference>
<evidence type="ECO:0000256" key="1">
    <source>
        <dbReference type="ARBA" id="ARBA00006611"/>
    </source>
</evidence>
<dbReference type="CDD" id="cd01131">
    <property type="entry name" value="PilT"/>
    <property type="match status" value="1"/>
</dbReference>
<gene>
    <name evidence="3" type="ORF">A3D99_05275</name>
</gene>
<reference evidence="3 4" key="1">
    <citation type="journal article" date="2016" name="Nat. Commun.">
        <title>Thousands of microbial genomes shed light on interconnected biogeochemical processes in an aquifer system.</title>
        <authorList>
            <person name="Anantharaman K."/>
            <person name="Brown C.T."/>
            <person name="Hug L.A."/>
            <person name="Sharon I."/>
            <person name="Castelle C.J."/>
            <person name="Probst A.J."/>
            <person name="Thomas B.C."/>
            <person name="Singh A."/>
            <person name="Wilkins M.J."/>
            <person name="Karaoz U."/>
            <person name="Brodie E.L."/>
            <person name="Williams K.H."/>
            <person name="Hubbard S.S."/>
            <person name="Banfield J.F."/>
        </authorList>
    </citation>
    <scope>NUCLEOTIDE SEQUENCE [LARGE SCALE GENOMIC DNA]</scope>
</reference>
<evidence type="ECO:0000313" key="3">
    <source>
        <dbReference type="EMBL" id="OGY34716.1"/>
    </source>
</evidence>
<dbReference type="SUPFAM" id="SSF52540">
    <property type="entry name" value="P-loop containing nucleoside triphosphate hydrolases"/>
    <property type="match status" value="1"/>
</dbReference>
<dbReference type="NCBIfam" id="TIGR01420">
    <property type="entry name" value="pilT_fam"/>
    <property type="match status" value="1"/>
</dbReference>
<dbReference type="Proteomes" id="UP000177528">
    <property type="component" value="Unassembled WGS sequence"/>
</dbReference>
<evidence type="ECO:0000313" key="4">
    <source>
        <dbReference type="Proteomes" id="UP000177528"/>
    </source>
</evidence>
<dbReference type="Pfam" id="PF00437">
    <property type="entry name" value="T2SSE"/>
    <property type="match status" value="1"/>
</dbReference>
<organism evidence="3 4">
    <name type="scientific">Candidatus Andersenbacteria bacterium RIFCSPHIGHO2_12_FULL_45_11</name>
    <dbReference type="NCBI Taxonomy" id="1797281"/>
    <lineage>
        <taxon>Bacteria</taxon>
        <taxon>Candidatus Anderseniibacteriota</taxon>
    </lineage>
</organism>
<feature type="domain" description="Bacterial type II secretion system protein E" evidence="2">
    <location>
        <begin position="2"/>
        <end position="273"/>
    </location>
</feature>
<protein>
    <recommendedName>
        <fullName evidence="2">Bacterial type II secretion system protein E domain-containing protein</fullName>
    </recommendedName>
</protein>
<comment type="similarity">
    <text evidence="1">Belongs to the GSP E family.</text>
</comment>
<dbReference type="InterPro" id="IPR027417">
    <property type="entry name" value="P-loop_NTPase"/>
</dbReference>
<sequence>MRAIDDLLREAQEYGASDVHISFARPPFFRIDGKLAPVGEKPIDAAELAAMMEHLLGSGEQHGKTLARDRQVDFSYALEGGVRFRVNVFYHVGQLAAALRLIPSTIQMVHELNLPPQILQFAEFKQGFVLVVGPAGHGKSTTLAALIEYINTNRREHIITIEDPIEFLFTDKQSIIDQREVGEDAPSFADAIRVTLRQDPNIIMIGEIRDQESMQTALTVAETGHLVFATLHTNDAGQTIERIIDSFPSEQQQQVRGQLANALSGVISQRLLPWVSGGRIPAVEIMMATTAIRNVIREGNVHQVAGIIQTSSDVGMQTMDSSLQALVDAGAVRLEDARAYFSSSKRMLR</sequence>
<dbReference type="EMBL" id="MHHR01000011">
    <property type="protein sequence ID" value="OGY34716.1"/>
    <property type="molecule type" value="Genomic_DNA"/>
</dbReference>
<accession>A0A1G1X3W7</accession>
<dbReference type="InterPro" id="IPR050921">
    <property type="entry name" value="T4SS_GSP_E_ATPase"/>
</dbReference>
<proteinExistence type="inferred from homology"/>
<dbReference type="Gene3D" id="3.30.450.90">
    <property type="match status" value="1"/>
</dbReference>
<comment type="caution">
    <text evidence="3">The sequence shown here is derived from an EMBL/GenBank/DDBJ whole genome shotgun (WGS) entry which is preliminary data.</text>
</comment>
<dbReference type="InterPro" id="IPR006321">
    <property type="entry name" value="PilT/PilU"/>
</dbReference>
<dbReference type="PANTHER" id="PTHR30486">
    <property type="entry name" value="TWITCHING MOTILITY PROTEIN PILT"/>
    <property type="match status" value="1"/>
</dbReference>
<dbReference type="AlphaFoldDB" id="A0A1G1X3W7"/>